<dbReference type="EMBL" id="BMOY01000001">
    <property type="protein sequence ID" value="GGI95387.1"/>
    <property type="molecule type" value="Genomic_DNA"/>
</dbReference>
<reference evidence="3" key="2">
    <citation type="submission" date="2020-09" db="EMBL/GenBank/DDBJ databases">
        <authorList>
            <person name="Sun Q."/>
            <person name="Ohkuma M."/>
        </authorList>
    </citation>
    <scope>NUCLEOTIDE SEQUENCE</scope>
    <source>
        <strain evidence="3">JCM 18487</strain>
    </source>
</reference>
<organism evidence="3 4">
    <name type="scientific">Alicyclobacillus cellulosilyticus</name>
    <dbReference type="NCBI Taxonomy" id="1003997"/>
    <lineage>
        <taxon>Bacteria</taxon>
        <taxon>Bacillati</taxon>
        <taxon>Bacillota</taxon>
        <taxon>Bacilli</taxon>
        <taxon>Bacillales</taxon>
        <taxon>Alicyclobacillaceae</taxon>
        <taxon>Alicyclobacillus</taxon>
    </lineage>
</organism>
<protein>
    <recommendedName>
        <fullName evidence="2">DUF58 domain-containing protein</fullName>
    </recommendedName>
</protein>
<dbReference type="InterPro" id="IPR002881">
    <property type="entry name" value="DUF58"/>
</dbReference>
<accession>A0A917NFB1</accession>
<proteinExistence type="predicted"/>
<keyword evidence="4" id="KW-1185">Reference proteome</keyword>
<dbReference type="RefSeq" id="WP_188880526.1">
    <property type="nucleotide sequence ID" value="NZ_BMOY01000001.1"/>
</dbReference>
<evidence type="ECO:0000313" key="4">
    <source>
        <dbReference type="Proteomes" id="UP000637695"/>
    </source>
</evidence>
<evidence type="ECO:0000313" key="3">
    <source>
        <dbReference type="EMBL" id="GGI95387.1"/>
    </source>
</evidence>
<gene>
    <name evidence="3" type="ORF">GCM10010885_01240</name>
</gene>
<dbReference type="Pfam" id="PF01882">
    <property type="entry name" value="DUF58"/>
    <property type="match status" value="1"/>
</dbReference>
<reference evidence="3" key="1">
    <citation type="journal article" date="2014" name="Int. J. Syst. Evol. Microbiol.">
        <title>Complete genome sequence of Corynebacterium casei LMG S-19264T (=DSM 44701T), isolated from a smear-ripened cheese.</title>
        <authorList>
            <consortium name="US DOE Joint Genome Institute (JGI-PGF)"/>
            <person name="Walter F."/>
            <person name="Albersmeier A."/>
            <person name="Kalinowski J."/>
            <person name="Ruckert C."/>
        </authorList>
    </citation>
    <scope>NUCLEOTIDE SEQUENCE</scope>
    <source>
        <strain evidence="3">JCM 18487</strain>
    </source>
</reference>
<feature type="compositionally biased region" description="Low complexity" evidence="1">
    <location>
        <begin position="377"/>
        <end position="395"/>
    </location>
</feature>
<feature type="region of interest" description="Disordered" evidence="1">
    <location>
        <begin position="363"/>
        <end position="395"/>
    </location>
</feature>
<name>A0A917NFB1_9BACL</name>
<comment type="caution">
    <text evidence="3">The sequence shown here is derived from an EMBL/GenBank/DDBJ whole genome shotgun (WGS) entry which is preliminary data.</text>
</comment>
<dbReference type="Proteomes" id="UP000637695">
    <property type="component" value="Unassembled WGS sequence"/>
</dbReference>
<dbReference type="PANTHER" id="PTHR34351:SF2">
    <property type="entry name" value="DUF58 DOMAIN-CONTAINING PROTEIN"/>
    <property type="match status" value="1"/>
</dbReference>
<evidence type="ECO:0000259" key="2">
    <source>
        <dbReference type="Pfam" id="PF01882"/>
    </source>
</evidence>
<dbReference type="PANTHER" id="PTHR34351">
    <property type="entry name" value="SLR1927 PROTEIN-RELATED"/>
    <property type="match status" value="1"/>
</dbReference>
<evidence type="ECO:0000256" key="1">
    <source>
        <dbReference type="SAM" id="MobiDB-lite"/>
    </source>
</evidence>
<feature type="domain" description="DUF58" evidence="2">
    <location>
        <begin position="184"/>
        <end position="302"/>
    </location>
</feature>
<dbReference type="AlphaFoldDB" id="A0A917NFB1"/>
<sequence>MVSWFILVAGVLALVQAHVYRRYGLRNVTYTAGFRQATAMAGETVEFVERIANRKVLPVPWVRLEMGMSVHLRFARQANLEIAEGEYHQVHRSLFALGSYRQITRRHRVLCVKRGYYRIASASMTCGDALGLAAAHQSVPLAAALLVYPRVLRWEELPLPVHRWLGEVTVRRWIVDDPFLTAGVRAYRPGDPWRDIHWKASARAGSLQVRQREKTADPTLVICLNMEDSEGMWGPVSRPDVIERAIEVAASVAAYAIRQGMAVGLLCNGVLADAAGAQAGAAVEVPPASGEAQWARLLEVFAKLEVVCRSGFYGLLEAEIAKQVRDRDYLLISVYTNPRLSALAERLRRLGNGVAYLPVPAASPKAVPKQDEPAEDVPVPAAGLGAQPPAAGVKA</sequence>